<comment type="caution">
    <text evidence="2">The sequence shown here is derived from an EMBL/GenBank/DDBJ whole genome shotgun (WGS) entry which is preliminary data.</text>
</comment>
<reference evidence="2 3" key="1">
    <citation type="submission" date="2009-01" db="EMBL/GenBank/DDBJ databases">
        <authorList>
            <person name="Qin X."/>
            <person name="Bachman B."/>
            <person name="Battles P."/>
            <person name="Bell A."/>
            <person name="Bess C."/>
            <person name="Bickham C."/>
            <person name="Chaboub L."/>
            <person name="Chen D."/>
            <person name="Coyle M."/>
            <person name="Deiros D.R."/>
            <person name="Dinh H."/>
            <person name="Forbes L."/>
            <person name="Fowler G."/>
            <person name="Francisco L."/>
            <person name="Fu Q."/>
            <person name="Gubbala S."/>
            <person name="Hale W."/>
            <person name="Han Y."/>
            <person name="Hemphill L."/>
            <person name="Highlander S.K."/>
            <person name="Hirani K."/>
            <person name="Hogues M."/>
            <person name="Jackson L."/>
            <person name="Jakkamsetti A."/>
            <person name="Javaid M."/>
            <person name="Jiang H."/>
            <person name="Korchina V."/>
            <person name="Kovar C."/>
            <person name="Lara F."/>
            <person name="Lee S."/>
            <person name="Mata R."/>
            <person name="Mathew T."/>
            <person name="Moen C."/>
            <person name="Morales K."/>
            <person name="Munidasa M."/>
            <person name="Nazareth L."/>
            <person name="Ngo R."/>
            <person name="Nguyen L."/>
            <person name="Okwuonu G."/>
            <person name="Ongeri F."/>
            <person name="Patil S."/>
            <person name="Petrosino J."/>
            <person name="Pham C."/>
            <person name="Pham P."/>
            <person name="Pu L.-L."/>
            <person name="Puazo M."/>
            <person name="Raj R."/>
            <person name="Reid J."/>
            <person name="Rouhana J."/>
            <person name="Saada N."/>
            <person name="Shang Y."/>
            <person name="Simmons D."/>
            <person name="Thornton R."/>
            <person name="Warren J."/>
            <person name="Weissenberger G."/>
            <person name="Zhang J."/>
            <person name="Zhang L."/>
            <person name="Zhou C."/>
            <person name="Zhu D."/>
            <person name="Muzny D."/>
            <person name="Worley K."/>
            <person name="Gibbs R."/>
        </authorList>
    </citation>
    <scope>NUCLEOTIDE SEQUENCE [LARGE SCALE GENOMIC DNA]</scope>
    <source>
        <strain evidence="2 3">DSM 15436</strain>
    </source>
</reference>
<feature type="domain" description="SGNH hydrolase-type esterase" evidence="1">
    <location>
        <begin position="8"/>
        <end position="174"/>
    </location>
</feature>
<dbReference type="OrthoDB" id="5196031at2"/>
<dbReference type="InterPro" id="IPR036514">
    <property type="entry name" value="SGNH_hydro_sf"/>
</dbReference>
<dbReference type="Pfam" id="PF13472">
    <property type="entry name" value="Lipase_GDSL_2"/>
    <property type="match status" value="1"/>
</dbReference>
<evidence type="ECO:0000313" key="2">
    <source>
        <dbReference type="EMBL" id="EEH63838.1"/>
    </source>
</evidence>
<evidence type="ECO:0000259" key="1">
    <source>
        <dbReference type="Pfam" id="PF13472"/>
    </source>
</evidence>
<dbReference type="AlphaFoldDB" id="C0VZX9"/>
<dbReference type="STRING" id="525245.HMPREF0044_0857"/>
<accession>C0VZX9</accession>
<dbReference type="EMBL" id="ACFG01000030">
    <property type="protein sequence ID" value="EEH63838.1"/>
    <property type="molecule type" value="Genomic_DNA"/>
</dbReference>
<protein>
    <recommendedName>
        <fullName evidence="1">SGNH hydrolase-type esterase domain-containing protein</fullName>
    </recommendedName>
</protein>
<dbReference type="eggNOG" id="COG2755">
    <property type="taxonomic scope" value="Bacteria"/>
</dbReference>
<sequence length="196" mass="21876">MTTIRLCVVGDELVSGLGDARGLGWLGRVLARTQLPADFQVFPLAVPDETTTALNERWERECGLRFKPDTDNRLIIQIGKADLVAGVSAARTRLNLANILDVAMQHGIKPLVIGPPPLRSFDMRQLQAISQAAFEVCERRDVPFVDTFKPLAKHDQWHDDLSVSVTQMPSQAGYGLLAWIVLHRGWYSWIGLEPKH</sequence>
<gene>
    <name evidence="2" type="ORF">HMPREF0044_0857</name>
</gene>
<organism evidence="2 3">
    <name type="scientific">Gleimia coleocanis DSM 15436</name>
    <dbReference type="NCBI Taxonomy" id="525245"/>
    <lineage>
        <taxon>Bacteria</taxon>
        <taxon>Bacillati</taxon>
        <taxon>Actinomycetota</taxon>
        <taxon>Actinomycetes</taxon>
        <taxon>Actinomycetales</taxon>
        <taxon>Actinomycetaceae</taxon>
        <taxon>Gleimia</taxon>
    </lineage>
</organism>
<dbReference type="Gene3D" id="3.40.50.1110">
    <property type="entry name" value="SGNH hydrolase"/>
    <property type="match status" value="1"/>
</dbReference>
<dbReference type="HOGENOM" id="CLU_088196_0_0_11"/>
<keyword evidence="3" id="KW-1185">Reference proteome</keyword>
<dbReference type="SUPFAM" id="SSF52266">
    <property type="entry name" value="SGNH hydrolase"/>
    <property type="match status" value="1"/>
</dbReference>
<evidence type="ECO:0000313" key="3">
    <source>
        <dbReference type="Proteomes" id="UP000010301"/>
    </source>
</evidence>
<dbReference type="Proteomes" id="UP000010301">
    <property type="component" value="Unassembled WGS sequence"/>
</dbReference>
<name>C0VZX9_9ACTO</name>
<dbReference type="RefSeq" id="WP_006546629.1">
    <property type="nucleotide sequence ID" value="NZ_DS999543.1"/>
</dbReference>
<proteinExistence type="predicted"/>
<dbReference type="InterPro" id="IPR013830">
    <property type="entry name" value="SGNH_hydro"/>
</dbReference>